<dbReference type="PANTHER" id="PTHR21716">
    <property type="entry name" value="TRANSMEMBRANE PROTEIN"/>
    <property type="match status" value="1"/>
</dbReference>
<proteinExistence type="inferred from homology"/>
<organism evidence="7">
    <name type="scientific">Mesocestoides corti</name>
    <name type="common">Flatworm</name>
    <dbReference type="NCBI Taxonomy" id="53468"/>
    <lineage>
        <taxon>Eukaryota</taxon>
        <taxon>Metazoa</taxon>
        <taxon>Spiralia</taxon>
        <taxon>Lophotrochozoa</taxon>
        <taxon>Platyhelminthes</taxon>
        <taxon>Cestoda</taxon>
        <taxon>Eucestoda</taxon>
        <taxon>Cyclophyllidea</taxon>
        <taxon>Mesocestoididae</taxon>
        <taxon>Mesocestoides</taxon>
    </lineage>
</organism>
<evidence type="ECO:0000313" key="7">
    <source>
        <dbReference type="WBParaSite" id="MCU_006652-RA"/>
    </source>
</evidence>
<dbReference type="InterPro" id="IPR002549">
    <property type="entry name" value="AI-2E-like"/>
</dbReference>
<reference evidence="7" key="1">
    <citation type="submission" date="2019-11" db="UniProtKB">
        <authorList>
            <consortium name="WormBaseParasite"/>
        </authorList>
    </citation>
    <scope>IDENTIFICATION</scope>
</reference>
<evidence type="ECO:0000256" key="6">
    <source>
        <dbReference type="SAM" id="Phobius"/>
    </source>
</evidence>
<dbReference type="WBParaSite" id="MCU_006652-RA">
    <property type="protein sequence ID" value="MCU_006652-RA"/>
    <property type="gene ID" value="MCU_006652"/>
</dbReference>
<evidence type="ECO:0000256" key="1">
    <source>
        <dbReference type="ARBA" id="ARBA00004141"/>
    </source>
</evidence>
<evidence type="ECO:0000256" key="5">
    <source>
        <dbReference type="ARBA" id="ARBA00023136"/>
    </source>
</evidence>
<protein>
    <submittedName>
        <fullName evidence="7">Golgi apparatus membrane protein TVP23</fullName>
    </submittedName>
</protein>
<dbReference type="AlphaFoldDB" id="A0A5K3FDW4"/>
<feature type="transmembrane region" description="Helical" evidence="6">
    <location>
        <begin position="283"/>
        <end position="302"/>
    </location>
</feature>
<keyword evidence="4 6" id="KW-1133">Transmembrane helix</keyword>
<evidence type="ECO:0000256" key="2">
    <source>
        <dbReference type="ARBA" id="ARBA00009773"/>
    </source>
</evidence>
<keyword evidence="3 6" id="KW-0812">Transmembrane</keyword>
<accession>A0A5K3FDW4</accession>
<feature type="transmembrane region" description="Helical" evidence="6">
    <location>
        <begin position="195"/>
        <end position="218"/>
    </location>
</feature>
<dbReference type="PANTHER" id="PTHR21716:SF4">
    <property type="entry name" value="TRANSMEMBRANE PROTEIN 245"/>
    <property type="match status" value="1"/>
</dbReference>
<name>A0A5K3FDW4_MESCO</name>
<dbReference type="GO" id="GO:0016020">
    <property type="term" value="C:membrane"/>
    <property type="evidence" value="ECO:0007669"/>
    <property type="project" value="UniProtKB-SubCell"/>
</dbReference>
<comment type="similarity">
    <text evidence="2">Belongs to the autoinducer-2 exporter (AI-2E) (TC 2.A.86) family.</text>
</comment>
<comment type="subcellular location">
    <subcellularLocation>
        <location evidence="1">Membrane</location>
        <topology evidence="1">Multi-pass membrane protein</topology>
    </subcellularLocation>
</comment>
<feature type="transmembrane region" description="Helical" evidence="6">
    <location>
        <begin position="102"/>
        <end position="128"/>
    </location>
</feature>
<evidence type="ECO:0000256" key="3">
    <source>
        <dbReference type="ARBA" id="ARBA00022692"/>
    </source>
</evidence>
<evidence type="ECO:0000256" key="4">
    <source>
        <dbReference type="ARBA" id="ARBA00022989"/>
    </source>
</evidence>
<feature type="transmembrane region" description="Helical" evidence="6">
    <location>
        <begin position="230"/>
        <end position="248"/>
    </location>
</feature>
<keyword evidence="5 6" id="KW-0472">Membrane</keyword>
<sequence length="373" mass="41203">MHFFVEPNATENVAHRQAAKSTFVFFDASTHGFNKSIDASLFNLFGRLRMFASSFGGFDYRDVVAYFHKNIGTIINVIDPVWRVVSYHAGFITTSLMGTASLLCAGGSVVLNFTFSFLIFLSTLFYLLAASDSTYLPVEFIASLTPQSGDASPAVLSFYTSAEAAVTSVVVTTLKRTVFYGMYTLLIHTLFGLDAVVIPSIIATILGAIPLVGTYWAVLPGVVELLCLRGSYWLAFLLLILHILPYSFMDTALYSEIKGAGHPYLTGLSIAGGLYYFGIEGAFVGPMVLCFVLVGVNLYRCLMLESTDRAQVTRETALRTRVASIDRYRSVNKPRLKLYAHRRNIYRISPKKQTSPMHVQILRARSEGADFGK</sequence>